<proteinExistence type="predicted"/>
<organism evidence="2 3">
    <name type="scientific">Paraburkholderia caribensis MBA4</name>
    <dbReference type="NCBI Taxonomy" id="1323664"/>
    <lineage>
        <taxon>Bacteria</taxon>
        <taxon>Pseudomonadati</taxon>
        <taxon>Pseudomonadota</taxon>
        <taxon>Betaproteobacteria</taxon>
        <taxon>Burkholderiales</taxon>
        <taxon>Burkholderiaceae</taxon>
        <taxon>Paraburkholderia</taxon>
    </lineage>
</organism>
<evidence type="ECO:0000313" key="3">
    <source>
        <dbReference type="Proteomes" id="UP000019146"/>
    </source>
</evidence>
<gene>
    <name evidence="2" type="ORF">K788_0005989</name>
</gene>
<geneLocation type="plasmid" evidence="3"/>
<dbReference type="KEGG" id="bcai:K788_0005989"/>
<dbReference type="Proteomes" id="UP000019146">
    <property type="component" value="Plasmid unnamed"/>
</dbReference>
<feature type="transmembrane region" description="Helical" evidence="1">
    <location>
        <begin position="95"/>
        <end position="118"/>
    </location>
</feature>
<name>A0A0P0RRB6_9BURK</name>
<reference evidence="2 3" key="1">
    <citation type="journal article" date="2014" name="Genome Announc.">
        <title>Draft Genome Sequence of the Haloacid-Degrading Burkholderia caribensis Strain MBA4.</title>
        <authorList>
            <person name="Pan Y."/>
            <person name="Kong K.F."/>
            <person name="Tsang J.S."/>
        </authorList>
    </citation>
    <scope>NUCLEOTIDE SEQUENCE [LARGE SCALE GENOMIC DNA]</scope>
    <source>
        <strain evidence="2 3">MBA4</strain>
        <plasmid evidence="3">Plasmid</plasmid>
    </source>
</reference>
<keyword evidence="1" id="KW-0472">Membrane</keyword>
<dbReference type="RefSeq" id="WP_035991970.1">
    <property type="nucleotide sequence ID" value="NZ_CP012748.1"/>
</dbReference>
<evidence type="ECO:0000313" key="2">
    <source>
        <dbReference type="EMBL" id="ALL71603.1"/>
    </source>
</evidence>
<dbReference type="EMBL" id="CP012748">
    <property type="protein sequence ID" value="ALL71603.1"/>
    <property type="molecule type" value="Genomic_DNA"/>
</dbReference>
<sequence length="122" mass="13689">MIWLADAVLVLHALIVLFIVGGLIAIWSGAALKHVWVRNRAFRVLHLAAIGVVAILAALGVPCPLTVIEDRLRTGGTVEQGFVQRWVSHWLYYDFPAWMFAVAYVAFLLIVAITWRCIPPRR</sequence>
<accession>A0A0P0RRB6</accession>
<keyword evidence="1" id="KW-1133">Transmembrane helix</keyword>
<feature type="transmembrane region" description="Helical" evidence="1">
    <location>
        <begin position="12"/>
        <end position="32"/>
    </location>
</feature>
<dbReference type="AlphaFoldDB" id="A0A0P0RRB6"/>
<dbReference type="InterPro" id="IPR021218">
    <property type="entry name" value="DUF2784"/>
</dbReference>
<evidence type="ECO:0000256" key="1">
    <source>
        <dbReference type="SAM" id="Phobius"/>
    </source>
</evidence>
<feature type="transmembrane region" description="Helical" evidence="1">
    <location>
        <begin position="44"/>
        <end position="68"/>
    </location>
</feature>
<keyword evidence="2" id="KW-0614">Plasmid</keyword>
<keyword evidence="1 2" id="KW-0812">Transmembrane</keyword>
<dbReference type="Pfam" id="PF10861">
    <property type="entry name" value="DUF2784"/>
    <property type="match status" value="1"/>
</dbReference>
<protein>
    <submittedName>
        <fullName evidence="2">Putative transmembrane protein</fullName>
    </submittedName>
</protein>
<dbReference type="GeneID" id="69974945"/>